<dbReference type="InterPro" id="IPR004333">
    <property type="entry name" value="SBP_dom"/>
</dbReference>
<evidence type="ECO:0000313" key="16">
    <source>
        <dbReference type="Proteomes" id="UP000188354"/>
    </source>
</evidence>
<keyword evidence="13" id="KW-0472">Membrane</keyword>
<dbReference type="CDD" id="cd06558">
    <property type="entry name" value="crotonase-like"/>
    <property type="match status" value="1"/>
</dbReference>
<feature type="compositionally biased region" description="Low complexity" evidence="12">
    <location>
        <begin position="21"/>
        <end position="33"/>
    </location>
</feature>
<keyword evidence="4 11" id="KW-0378">Hydrolase</keyword>
<name>A0A1J7HXK5_LUPAN</name>
<proteinExistence type="inferred from homology"/>
<evidence type="ECO:0000256" key="5">
    <source>
        <dbReference type="ARBA" id="ARBA00022833"/>
    </source>
</evidence>
<dbReference type="SUPFAM" id="SSF103612">
    <property type="entry name" value="SBT domain"/>
    <property type="match status" value="1"/>
</dbReference>
<dbReference type="Pfam" id="PF16113">
    <property type="entry name" value="ECH_2"/>
    <property type="match status" value="1"/>
</dbReference>
<dbReference type="GO" id="GO:0003677">
    <property type="term" value="F:DNA binding"/>
    <property type="evidence" value="ECO:0007669"/>
    <property type="project" value="UniProtKB-KW"/>
</dbReference>
<dbReference type="InterPro" id="IPR036893">
    <property type="entry name" value="SBP_sf"/>
</dbReference>
<dbReference type="Proteomes" id="UP000188354">
    <property type="component" value="Chromosome LG01"/>
</dbReference>
<evidence type="ECO:0000256" key="12">
    <source>
        <dbReference type="SAM" id="MobiDB-lite"/>
    </source>
</evidence>
<evidence type="ECO:0000256" key="6">
    <source>
        <dbReference type="ARBA" id="ARBA00023015"/>
    </source>
</evidence>
<dbReference type="Gene3D" id="3.90.226.10">
    <property type="entry name" value="2-enoyl-CoA Hydratase, Chain A, domain 1"/>
    <property type="match status" value="1"/>
</dbReference>
<keyword evidence="13" id="KW-1133">Transmembrane helix</keyword>
<dbReference type="Gramene" id="OIW17598">
    <property type="protein sequence ID" value="OIW17598"/>
    <property type="gene ID" value="TanjilG_11162"/>
</dbReference>
<evidence type="ECO:0000256" key="9">
    <source>
        <dbReference type="ARBA" id="ARBA00023242"/>
    </source>
</evidence>
<dbReference type="Gene3D" id="4.10.1100.10">
    <property type="entry name" value="Transcription factor, SBP-box domain"/>
    <property type="match status" value="1"/>
</dbReference>
<evidence type="ECO:0000256" key="2">
    <source>
        <dbReference type="ARBA" id="ARBA00022723"/>
    </source>
</evidence>
<evidence type="ECO:0000256" key="7">
    <source>
        <dbReference type="ARBA" id="ARBA00023125"/>
    </source>
</evidence>
<keyword evidence="3 10" id="KW-0863">Zinc-finger</keyword>
<evidence type="ECO:0000256" key="13">
    <source>
        <dbReference type="SAM" id="Phobius"/>
    </source>
</evidence>
<evidence type="ECO:0000256" key="11">
    <source>
        <dbReference type="RuleBase" id="RU369070"/>
    </source>
</evidence>
<keyword evidence="2" id="KW-0479">Metal-binding</keyword>
<gene>
    <name evidence="15" type="ORF">TanjilG_11162</name>
</gene>
<evidence type="ECO:0000259" key="14">
    <source>
        <dbReference type="PROSITE" id="PS51141"/>
    </source>
</evidence>
<evidence type="ECO:0000256" key="3">
    <source>
        <dbReference type="ARBA" id="ARBA00022771"/>
    </source>
</evidence>
<dbReference type="STRING" id="3871.A0A1J7HXK5"/>
<dbReference type="FunFam" id="4.10.1100.10:FF:000001">
    <property type="entry name" value="Squamosa promoter-binding-like protein 14"/>
    <property type="match status" value="1"/>
</dbReference>
<dbReference type="EC" id="3.1.2.4" evidence="11"/>
<evidence type="ECO:0000256" key="8">
    <source>
        <dbReference type="ARBA" id="ARBA00023163"/>
    </source>
</evidence>
<dbReference type="PANTHER" id="PTHR43176">
    <property type="entry name" value="3-HYDROXYISOBUTYRYL-COA HYDROLASE-RELATED"/>
    <property type="match status" value="1"/>
</dbReference>
<organism evidence="15 16">
    <name type="scientific">Lupinus angustifolius</name>
    <name type="common">Narrow-leaved blue lupine</name>
    <dbReference type="NCBI Taxonomy" id="3871"/>
    <lineage>
        <taxon>Eukaryota</taxon>
        <taxon>Viridiplantae</taxon>
        <taxon>Streptophyta</taxon>
        <taxon>Embryophyta</taxon>
        <taxon>Tracheophyta</taxon>
        <taxon>Spermatophyta</taxon>
        <taxon>Magnoliopsida</taxon>
        <taxon>eudicotyledons</taxon>
        <taxon>Gunneridae</taxon>
        <taxon>Pentapetalae</taxon>
        <taxon>rosids</taxon>
        <taxon>fabids</taxon>
        <taxon>Fabales</taxon>
        <taxon>Fabaceae</taxon>
        <taxon>Papilionoideae</taxon>
        <taxon>50 kb inversion clade</taxon>
        <taxon>genistoids sensu lato</taxon>
        <taxon>core genistoids</taxon>
        <taxon>Genisteae</taxon>
        <taxon>Lupinus</taxon>
    </lineage>
</organism>
<dbReference type="InterPro" id="IPR029045">
    <property type="entry name" value="ClpP/crotonase-like_dom_sf"/>
</dbReference>
<keyword evidence="13" id="KW-0812">Transmembrane</keyword>
<sequence>MLDYEWGNQSYMMLTPNEDGSSSSSATTTTTASDQAHRQIFDHYASHNFLPDYFLHGPGPTNTTTTTNIDFSHHQQHFNPQAHPTFFDPRAYHAASSTYYPPLQPSILSLDPMSHANSGPEPRPGYIVVPKSEDMVRTMDFAGSRLGLNLGGRTYFSSSEDNFVSQLYHRSRPAELSSTVSSNSPRCQAEGCNADLSQAKHYHRRHKVCEFHSKASTVIAAGLTQRFCQQCSRFHLVSEFDNGKRSCRKRLADHNRRRRKTQQPTQQVEAHCFSQVLVDEGNGYSRMAILNRPSALNAINTNMATRLHKLYRTWEDNPHIGFLMIKGSGRAFAAGGDIVALYHLINQGNMEACKQFFRTIYTFIYLVVMILMQVALLNGITMGGGAGVSIPGTFRVATDKTIFATPEVLIGFHPDAGASFYLSHLPGHLGEYLALTGEKLNGVEMVTCGLATHYSLTARLPLIEEQLGRLVTDDPSVIETTLEQYGDLVHPDSRSVLQRIEIVDKCFGHDTVEEIVDALEVAASETKDAWCISTLNRLKEACPLSLKVSLRSIREGRFQTLDQCLSREYRMTLQGISKQISGDYCEGVRARVIDKDMAPKWDPPTLEKVSQDMVDQYFLPLSESEPDLELPTKNREAFF</sequence>
<comment type="subcellular location">
    <subcellularLocation>
        <location evidence="1">Nucleus</location>
    </subcellularLocation>
</comment>
<comment type="catalytic activity">
    <reaction evidence="11">
        <text>3-hydroxy-2-methylpropanoyl-CoA + H2O = 3-hydroxy-2-methylpropanoate + CoA + H(+)</text>
        <dbReference type="Rhea" id="RHEA:20888"/>
        <dbReference type="ChEBI" id="CHEBI:11805"/>
        <dbReference type="ChEBI" id="CHEBI:15377"/>
        <dbReference type="ChEBI" id="CHEBI:15378"/>
        <dbReference type="ChEBI" id="CHEBI:57287"/>
        <dbReference type="ChEBI" id="CHEBI:57340"/>
        <dbReference type="EC" id="3.1.2.4"/>
    </reaction>
</comment>
<dbReference type="InterPro" id="IPR045004">
    <property type="entry name" value="ECH_dom"/>
</dbReference>
<reference evidence="15 16" key="1">
    <citation type="journal article" date="2017" name="Plant Biotechnol. J.">
        <title>A comprehensive draft genome sequence for lupin (Lupinus angustifolius), an emerging health food: insights into plant-microbe interactions and legume evolution.</title>
        <authorList>
            <person name="Hane J.K."/>
            <person name="Ming Y."/>
            <person name="Kamphuis L.G."/>
            <person name="Nelson M.N."/>
            <person name="Garg G."/>
            <person name="Atkins C.A."/>
            <person name="Bayer P.E."/>
            <person name="Bravo A."/>
            <person name="Bringans S."/>
            <person name="Cannon S."/>
            <person name="Edwards D."/>
            <person name="Foley R."/>
            <person name="Gao L.L."/>
            <person name="Harrison M.J."/>
            <person name="Huang W."/>
            <person name="Hurgobin B."/>
            <person name="Li S."/>
            <person name="Liu C.W."/>
            <person name="McGrath A."/>
            <person name="Morahan G."/>
            <person name="Murray J."/>
            <person name="Weller J."/>
            <person name="Jian J."/>
            <person name="Singh K.B."/>
        </authorList>
    </citation>
    <scope>NUCLEOTIDE SEQUENCE [LARGE SCALE GENOMIC DNA]</scope>
    <source>
        <strain evidence="16">cv. Tanjil</strain>
        <tissue evidence="15">Whole plant</tissue>
    </source>
</reference>
<dbReference type="PANTHER" id="PTHR43176:SF4">
    <property type="entry name" value="3-HYDROXYISOBUTYRYL-COA HYDROLASE-LIKE PROTEIN 1, MITOCHONDRIAL"/>
    <property type="match status" value="1"/>
</dbReference>
<dbReference type="AlphaFoldDB" id="A0A1J7HXK5"/>
<feature type="region of interest" description="Disordered" evidence="12">
    <location>
        <begin position="13"/>
        <end position="34"/>
    </location>
</feature>
<evidence type="ECO:0000256" key="4">
    <source>
        <dbReference type="ARBA" id="ARBA00022801"/>
    </source>
</evidence>
<keyword evidence="6" id="KW-0805">Transcription regulation</keyword>
<dbReference type="FunFam" id="3.90.226.10:FF:000027">
    <property type="entry name" value="Probable 3-hydroxyisobutyryl-CoA hydrolase 2"/>
    <property type="match status" value="1"/>
</dbReference>
<evidence type="ECO:0000313" key="15">
    <source>
        <dbReference type="EMBL" id="OIW17598.1"/>
    </source>
</evidence>
<dbReference type="GO" id="GO:0006574">
    <property type="term" value="P:L-valine catabolic process"/>
    <property type="evidence" value="ECO:0007669"/>
    <property type="project" value="UniProtKB-UniRule"/>
</dbReference>
<keyword evidence="8" id="KW-0804">Transcription</keyword>
<evidence type="ECO:0000256" key="1">
    <source>
        <dbReference type="ARBA" id="ARBA00004123"/>
    </source>
</evidence>
<feature type="domain" description="SBP-type" evidence="14">
    <location>
        <begin position="184"/>
        <end position="261"/>
    </location>
</feature>
<dbReference type="EMBL" id="CM007361">
    <property type="protein sequence ID" value="OIW17598.1"/>
    <property type="molecule type" value="Genomic_DNA"/>
</dbReference>
<keyword evidence="7" id="KW-0238">DNA-binding</keyword>
<comment type="function">
    <text evidence="11">Hydrolyzes 3-hydroxyisobutyryl-CoA (HIBYL-CoA), a saline catabolite. Has high activity toward isobutyryl-CoA. Could be an isobutyryl-CoA dehydrogenase that functions in valine catabolism.</text>
</comment>
<keyword evidence="16" id="KW-1185">Reference proteome</keyword>
<comment type="similarity">
    <text evidence="11">Belongs to the enoyl-CoA hydratase/isomerase family.</text>
</comment>
<keyword evidence="9" id="KW-0539">Nucleus</keyword>
<comment type="pathway">
    <text evidence="11">Amino-acid degradation; L-valine degradation.</text>
</comment>
<dbReference type="InterPro" id="IPR032259">
    <property type="entry name" value="HIBYL-CoA-H"/>
</dbReference>
<dbReference type="NCBIfam" id="NF004127">
    <property type="entry name" value="PRK05617.1"/>
    <property type="match status" value="1"/>
</dbReference>
<dbReference type="GO" id="GO:0005634">
    <property type="term" value="C:nucleus"/>
    <property type="evidence" value="ECO:0007669"/>
    <property type="project" value="UniProtKB-SubCell"/>
</dbReference>
<dbReference type="SUPFAM" id="SSF52096">
    <property type="entry name" value="ClpP/crotonase"/>
    <property type="match status" value="1"/>
</dbReference>
<accession>A0A1J7HXK5</accession>
<dbReference type="GO" id="GO:0003860">
    <property type="term" value="F:3-hydroxyisobutyryl-CoA hydrolase activity"/>
    <property type="evidence" value="ECO:0007669"/>
    <property type="project" value="UniProtKB-UniRule"/>
</dbReference>
<protein>
    <recommendedName>
        <fullName evidence="11">3-hydroxyisobutyryl-CoA hydrolase</fullName>
        <shortName evidence="11">HIB-CoA hydrolase</shortName>
        <shortName evidence="11">HIBYL-CoA-H</shortName>
        <ecNumber evidence="11">3.1.2.4</ecNumber>
    </recommendedName>
    <alternativeName>
        <fullName evidence="11">3-hydroxyisobutyryl-coenzyme A hydrolase</fullName>
    </alternativeName>
</protein>
<dbReference type="PROSITE" id="PS51141">
    <property type="entry name" value="ZF_SBP"/>
    <property type="match status" value="1"/>
</dbReference>
<dbReference type="GO" id="GO:0008270">
    <property type="term" value="F:zinc ion binding"/>
    <property type="evidence" value="ECO:0007669"/>
    <property type="project" value="UniProtKB-KW"/>
</dbReference>
<evidence type="ECO:0000256" key="10">
    <source>
        <dbReference type="PROSITE-ProRule" id="PRU00470"/>
    </source>
</evidence>
<dbReference type="Pfam" id="PF03110">
    <property type="entry name" value="SBP"/>
    <property type="match status" value="1"/>
</dbReference>
<keyword evidence="5" id="KW-0862">Zinc</keyword>
<feature type="transmembrane region" description="Helical" evidence="13">
    <location>
        <begin position="360"/>
        <end position="380"/>
    </location>
</feature>